<feature type="transmembrane region" description="Helical" evidence="1">
    <location>
        <begin position="226"/>
        <end position="248"/>
    </location>
</feature>
<dbReference type="EMBL" id="QQAV01000015">
    <property type="protein sequence ID" value="RDI18178.1"/>
    <property type="molecule type" value="Genomic_DNA"/>
</dbReference>
<dbReference type="GO" id="GO:0071949">
    <property type="term" value="F:FAD binding"/>
    <property type="evidence" value="ECO:0007669"/>
    <property type="project" value="InterPro"/>
</dbReference>
<organism evidence="3 4">
    <name type="scientific">Pseudacidovorax intermedius</name>
    <dbReference type="NCBI Taxonomy" id="433924"/>
    <lineage>
        <taxon>Bacteria</taxon>
        <taxon>Pseudomonadati</taxon>
        <taxon>Pseudomonadota</taxon>
        <taxon>Betaproteobacteria</taxon>
        <taxon>Burkholderiales</taxon>
        <taxon>Comamonadaceae</taxon>
        <taxon>Pseudacidovorax</taxon>
    </lineage>
</organism>
<comment type="caution">
    <text evidence="3">The sequence shown here is derived from an EMBL/GenBank/DDBJ whole genome shotgun (WGS) entry which is preliminary data.</text>
</comment>
<dbReference type="InterPro" id="IPR050816">
    <property type="entry name" value="Flavin-dep_Halogenase_NPB"/>
</dbReference>
<dbReference type="Proteomes" id="UP000255265">
    <property type="component" value="Unassembled WGS sequence"/>
</dbReference>
<dbReference type="OrthoDB" id="103324at2"/>
<accession>A0A370F748</accession>
<keyword evidence="1" id="KW-0812">Transmembrane</keyword>
<keyword evidence="1" id="KW-0472">Membrane</keyword>
<protein>
    <submittedName>
        <fullName evidence="3">Flavin-dependent dehydrogenase</fullName>
    </submittedName>
</protein>
<dbReference type="InterPro" id="IPR036188">
    <property type="entry name" value="FAD/NAD-bd_sf"/>
</dbReference>
<gene>
    <name evidence="3" type="ORF">DFR41_11595</name>
</gene>
<keyword evidence="4" id="KW-1185">Reference proteome</keyword>
<evidence type="ECO:0000256" key="1">
    <source>
        <dbReference type="SAM" id="Phobius"/>
    </source>
</evidence>
<dbReference type="AlphaFoldDB" id="A0A370F748"/>
<reference evidence="3 4" key="1">
    <citation type="submission" date="2018-07" db="EMBL/GenBank/DDBJ databases">
        <title>Genomic Encyclopedia of Type Strains, Phase IV (KMG-IV): sequencing the most valuable type-strain genomes for metagenomic binning, comparative biology and taxonomic classification.</title>
        <authorList>
            <person name="Goeker M."/>
        </authorList>
    </citation>
    <scope>NUCLEOTIDE SEQUENCE [LARGE SCALE GENOMIC DNA]</scope>
    <source>
        <strain evidence="3 4">DSM 21352</strain>
    </source>
</reference>
<dbReference type="STRING" id="433924.NS331_04345"/>
<proteinExistence type="predicted"/>
<dbReference type="SUPFAM" id="SSF51905">
    <property type="entry name" value="FAD/NAD(P)-binding domain"/>
    <property type="match status" value="1"/>
</dbReference>
<dbReference type="Gene3D" id="3.50.50.60">
    <property type="entry name" value="FAD/NAD(P)-binding domain"/>
    <property type="match status" value="1"/>
</dbReference>
<evidence type="ECO:0000259" key="2">
    <source>
        <dbReference type="Pfam" id="PF01494"/>
    </source>
</evidence>
<sequence>MTIDSSSAGMSTADSDSCDVFVIGGGPAGATAAALLARQGRRVVMAEKAHHPRFHIGESLLPANVELFDRLGVRERVERIGMAKWGAEFVSQEHGRSVRLGFGEGWDKKLTHAWQVRRSDLDEILFRHAAKEGATALEGCRVRDVVFDAEGATVQATLDDGSSRQWRARFVIDASGRDTFMANRLKSKLKNPRHNSSALFGHFRNAWRAEGMYEGYITIFWFKHGWFWYIPLADGTVSVGAVCWPYYLKSRDKPLKEFFADTIALSPELSERLKDAELVDDAVYATGNYSYSGTHCTGERYLMLGDAFAFIDPVFSSGVYLAMHSAFEGAELVATTLDQPSRAPAARRAFERYMRKGPKEFSWFIFRVTNPTMREFFMYPQNPFRVKEALMSLLAGDIHNGTPIWRSLRILKTIYYAVSAANPRRTWHAWQRRRRNIRDLGPLAGENVLERQ</sequence>
<evidence type="ECO:0000313" key="3">
    <source>
        <dbReference type="EMBL" id="RDI18178.1"/>
    </source>
</evidence>
<name>A0A370F748_9BURK</name>
<evidence type="ECO:0000313" key="4">
    <source>
        <dbReference type="Proteomes" id="UP000255265"/>
    </source>
</evidence>
<dbReference type="Pfam" id="PF01494">
    <property type="entry name" value="FAD_binding_3"/>
    <property type="match status" value="1"/>
</dbReference>
<dbReference type="PANTHER" id="PTHR43747">
    <property type="entry name" value="FAD-BINDING PROTEIN"/>
    <property type="match status" value="1"/>
</dbReference>
<dbReference type="PANTHER" id="PTHR43747:SF1">
    <property type="entry name" value="SLR1998 PROTEIN"/>
    <property type="match status" value="1"/>
</dbReference>
<feature type="domain" description="FAD-binding" evidence="2">
    <location>
        <begin position="18"/>
        <end position="336"/>
    </location>
</feature>
<dbReference type="PRINTS" id="PR00420">
    <property type="entry name" value="RNGMNOXGNASE"/>
</dbReference>
<dbReference type="InterPro" id="IPR002938">
    <property type="entry name" value="FAD-bd"/>
</dbReference>
<dbReference type="RefSeq" id="WP_114804745.1">
    <property type="nucleotide sequence ID" value="NZ_QQAV01000015.1"/>
</dbReference>
<keyword evidence="1" id="KW-1133">Transmembrane helix</keyword>